<proteinExistence type="predicted"/>
<evidence type="ECO:0000256" key="1">
    <source>
        <dbReference type="SAM" id="MobiDB-lite"/>
    </source>
</evidence>
<feature type="region of interest" description="Disordered" evidence="1">
    <location>
        <begin position="204"/>
        <end position="223"/>
    </location>
</feature>
<name>A0A382GN25_9ZZZZ</name>
<dbReference type="AlphaFoldDB" id="A0A382GN25"/>
<organism evidence="2">
    <name type="scientific">marine metagenome</name>
    <dbReference type="NCBI Taxonomy" id="408172"/>
    <lineage>
        <taxon>unclassified sequences</taxon>
        <taxon>metagenomes</taxon>
        <taxon>ecological metagenomes</taxon>
    </lineage>
</organism>
<gene>
    <name evidence="2" type="ORF">METZ01_LOCUS229404</name>
</gene>
<accession>A0A382GN25</accession>
<reference evidence="2" key="1">
    <citation type="submission" date="2018-05" db="EMBL/GenBank/DDBJ databases">
        <authorList>
            <person name="Lanie J.A."/>
            <person name="Ng W.-L."/>
            <person name="Kazmierczak K.M."/>
            <person name="Andrzejewski T.M."/>
            <person name="Davidsen T.M."/>
            <person name="Wayne K.J."/>
            <person name="Tettelin H."/>
            <person name="Glass J.I."/>
            <person name="Rusch D."/>
            <person name="Podicherti R."/>
            <person name="Tsui H.-C.T."/>
            <person name="Winkler M.E."/>
        </authorList>
    </citation>
    <scope>NUCLEOTIDE SEQUENCE</scope>
</reference>
<feature type="compositionally biased region" description="Pro residues" evidence="1">
    <location>
        <begin position="212"/>
        <end position="223"/>
    </location>
</feature>
<evidence type="ECO:0000313" key="2">
    <source>
        <dbReference type="EMBL" id="SVB76550.1"/>
    </source>
</evidence>
<dbReference type="EMBL" id="UINC01056475">
    <property type="protein sequence ID" value="SVB76550.1"/>
    <property type="molecule type" value="Genomic_DNA"/>
</dbReference>
<protein>
    <submittedName>
        <fullName evidence="2">Uncharacterized protein</fullName>
    </submittedName>
</protein>
<sequence>MAEQLPVEQIPEGIPEGIIDGGQPVPPMIDDPSGTFNPVYASQSLEQDDELNNELANRMVISAKEQMYGQNFDQAMEMFQQSENFVVDAGMLALNLIQTDLSALAGNGKSPPYDFLMDVAAEVVAEVYQMAMQTGVYAPNSEEELQRNQNVSLTMVAGELGKDMGNQGMLDGKETQIGDFMNQVADGGYDNFEEESLAEQMGQMGPQMGQPEIPPEMPPMQGV</sequence>